<organism evidence="3 4">
    <name type="scientific">Murinocardiopsis flavida</name>
    <dbReference type="NCBI Taxonomy" id="645275"/>
    <lineage>
        <taxon>Bacteria</taxon>
        <taxon>Bacillati</taxon>
        <taxon>Actinomycetota</taxon>
        <taxon>Actinomycetes</taxon>
        <taxon>Streptosporangiales</taxon>
        <taxon>Nocardiopsidaceae</taxon>
        <taxon>Murinocardiopsis</taxon>
    </lineage>
</organism>
<evidence type="ECO:0000313" key="4">
    <source>
        <dbReference type="Proteomes" id="UP000240542"/>
    </source>
</evidence>
<reference evidence="3 4" key="1">
    <citation type="submission" date="2018-03" db="EMBL/GenBank/DDBJ databases">
        <title>Genomic Encyclopedia of Archaeal and Bacterial Type Strains, Phase II (KMG-II): from individual species to whole genera.</title>
        <authorList>
            <person name="Goeker M."/>
        </authorList>
    </citation>
    <scope>NUCLEOTIDE SEQUENCE [LARGE SCALE GENOMIC DNA]</scope>
    <source>
        <strain evidence="3 4">DSM 45312</strain>
    </source>
</reference>
<evidence type="ECO:0000259" key="2">
    <source>
        <dbReference type="PROSITE" id="PS50234"/>
    </source>
</evidence>
<feature type="transmembrane region" description="Helical" evidence="1">
    <location>
        <begin position="137"/>
        <end position="159"/>
    </location>
</feature>
<keyword evidence="1" id="KW-0472">Membrane</keyword>
<feature type="domain" description="VWFA" evidence="2">
    <location>
        <begin position="499"/>
        <end position="653"/>
    </location>
</feature>
<feature type="transmembrane region" description="Helical" evidence="1">
    <location>
        <begin position="74"/>
        <end position="98"/>
    </location>
</feature>
<evidence type="ECO:0000256" key="1">
    <source>
        <dbReference type="SAM" id="Phobius"/>
    </source>
</evidence>
<accession>A0A2P8CW36</accession>
<keyword evidence="4" id="KW-1185">Reference proteome</keyword>
<dbReference type="RefSeq" id="WP_106586257.1">
    <property type="nucleotide sequence ID" value="NZ_PYGA01000027.1"/>
</dbReference>
<dbReference type="AlphaFoldDB" id="A0A2P8CW36"/>
<sequence length="706" mass="74477">MTPDAGTEGPPDPGEGARGSRWSSFLRWLSFTTLLHTMLVNLLVLVAVWAFTETGVIAQSVWPGPQIRHLLRDYFPVLLIAAVGGIWVVSLGAVYVTVRHGNAPQAVRALFKIDADPSKRGVAREAERLKGSRRGRVFVSGAVVFVTLSLLLSGSVVALNRPFGDCAPPADLIALTTPDNEPTLERRARGFAQARTGADGCRQVHVTVFSVDTPQQDLRRGIGAGGARAVRDWAIRHGALPHIWVPDTGADWWIAQNAAERDTRADGAEPTALRLGGSTDEDELVLAVPPGQARAMRKSDHADDRHPFDLLRDVASPAEVPVVRANPELSGAALLHMLELYLDDGLIRQGGQAEPPRAVAADIEAELGGDFVQAGSERDLLCRAAATGRAKDGEIAVLTTRRALRSLPTASDVPPECARNRGRLRELQEFGVEGASVLTYPFVEIDRGAAGAEAGELAAFRSFLTGDGGGGGSVERVGDFAEQLMQTRLAYGASSGESEVLLALDRSTSMGMERDKYEAALAEVGAFTSAAEVNRRDRIGLWTFPAGPERDDTGVDPVAPLSAEGAARIRAAFGTSALKPRYEATPLREVISSGVRSLAEAGPGAGGGDGPEPVLVVITDGVGSLSRGAMRQSALERDLAAADGVAVRILAVGGRDLWNSGAPCEVPQIEAIVRGAGGVECVPVDAGAPGSAARALLDDARERRRR</sequence>
<gene>
    <name evidence="3" type="ORF">CLV63_12733</name>
</gene>
<feature type="transmembrane region" description="Helical" evidence="1">
    <location>
        <begin position="28"/>
        <end position="51"/>
    </location>
</feature>
<comment type="caution">
    <text evidence="3">The sequence shown here is derived from an EMBL/GenBank/DDBJ whole genome shotgun (WGS) entry which is preliminary data.</text>
</comment>
<dbReference type="SUPFAM" id="SSF53300">
    <property type="entry name" value="vWA-like"/>
    <property type="match status" value="1"/>
</dbReference>
<dbReference type="InterPro" id="IPR036465">
    <property type="entry name" value="vWFA_dom_sf"/>
</dbReference>
<dbReference type="OrthoDB" id="491589at2"/>
<keyword evidence="1" id="KW-1133">Transmembrane helix</keyword>
<evidence type="ECO:0000313" key="3">
    <source>
        <dbReference type="EMBL" id="PSK89160.1"/>
    </source>
</evidence>
<keyword evidence="1" id="KW-0812">Transmembrane</keyword>
<dbReference type="Gene3D" id="3.40.50.410">
    <property type="entry name" value="von Willebrand factor, type A domain"/>
    <property type="match status" value="1"/>
</dbReference>
<proteinExistence type="predicted"/>
<dbReference type="EMBL" id="PYGA01000027">
    <property type="protein sequence ID" value="PSK89160.1"/>
    <property type="molecule type" value="Genomic_DNA"/>
</dbReference>
<name>A0A2P8CW36_9ACTN</name>
<dbReference type="Proteomes" id="UP000240542">
    <property type="component" value="Unassembled WGS sequence"/>
</dbReference>
<protein>
    <recommendedName>
        <fullName evidence="2">VWFA domain-containing protein</fullName>
    </recommendedName>
</protein>
<dbReference type="CDD" id="cd00198">
    <property type="entry name" value="vWFA"/>
    <property type="match status" value="1"/>
</dbReference>
<dbReference type="InterPro" id="IPR002035">
    <property type="entry name" value="VWF_A"/>
</dbReference>
<dbReference type="PROSITE" id="PS50234">
    <property type="entry name" value="VWFA"/>
    <property type="match status" value="1"/>
</dbReference>